<proteinExistence type="predicted"/>
<name>G2YLN2_BOTF4</name>
<accession>G2YLN2</accession>
<feature type="region of interest" description="Disordered" evidence="1">
    <location>
        <begin position="61"/>
        <end position="80"/>
    </location>
</feature>
<sequence>MNIEGFRYMQQVCLEMMQAGMAAKSQTITYSEIIAHNKNKYSPQFFNPEFPSWQIEIAPGRSYESRPTNRGDHFFPSVPT</sequence>
<evidence type="ECO:0000313" key="3">
    <source>
        <dbReference type="Proteomes" id="UP000008177"/>
    </source>
</evidence>
<protein>
    <submittedName>
        <fullName evidence="2">Uncharacterized protein</fullName>
    </submittedName>
</protein>
<evidence type="ECO:0000256" key="1">
    <source>
        <dbReference type="SAM" id="MobiDB-lite"/>
    </source>
</evidence>
<dbReference type="AlphaFoldDB" id="G2YLN2"/>
<feature type="compositionally biased region" description="Basic and acidic residues" evidence="1">
    <location>
        <begin position="63"/>
        <end position="73"/>
    </location>
</feature>
<organism evidence="2 3">
    <name type="scientific">Botryotinia fuckeliana (strain T4)</name>
    <name type="common">Noble rot fungus</name>
    <name type="synonym">Botrytis cinerea</name>
    <dbReference type="NCBI Taxonomy" id="999810"/>
    <lineage>
        <taxon>Eukaryota</taxon>
        <taxon>Fungi</taxon>
        <taxon>Dikarya</taxon>
        <taxon>Ascomycota</taxon>
        <taxon>Pezizomycotina</taxon>
        <taxon>Leotiomycetes</taxon>
        <taxon>Helotiales</taxon>
        <taxon>Sclerotiniaceae</taxon>
        <taxon>Botrytis</taxon>
    </lineage>
</organism>
<dbReference type="InParanoid" id="G2YLN2"/>
<dbReference type="Proteomes" id="UP000008177">
    <property type="component" value="Unplaced contigs"/>
</dbReference>
<reference evidence="3" key="1">
    <citation type="journal article" date="2011" name="PLoS Genet.">
        <title>Genomic analysis of the necrotrophic fungal pathogens Sclerotinia sclerotiorum and Botrytis cinerea.</title>
        <authorList>
            <person name="Amselem J."/>
            <person name="Cuomo C.A."/>
            <person name="van Kan J.A."/>
            <person name="Viaud M."/>
            <person name="Benito E.P."/>
            <person name="Couloux A."/>
            <person name="Coutinho P.M."/>
            <person name="de Vries R.P."/>
            <person name="Dyer P.S."/>
            <person name="Fillinger S."/>
            <person name="Fournier E."/>
            <person name="Gout L."/>
            <person name="Hahn M."/>
            <person name="Kohn L."/>
            <person name="Lapalu N."/>
            <person name="Plummer K.M."/>
            <person name="Pradier J.M."/>
            <person name="Quevillon E."/>
            <person name="Sharon A."/>
            <person name="Simon A."/>
            <person name="ten Have A."/>
            <person name="Tudzynski B."/>
            <person name="Tudzynski P."/>
            <person name="Wincker P."/>
            <person name="Andrew M."/>
            <person name="Anthouard V."/>
            <person name="Beever R.E."/>
            <person name="Beffa R."/>
            <person name="Benoit I."/>
            <person name="Bouzid O."/>
            <person name="Brault B."/>
            <person name="Chen Z."/>
            <person name="Choquer M."/>
            <person name="Collemare J."/>
            <person name="Cotton P."/>
            <person name="Danchin E.G."/>
            <person name="Da Silva C."/>
            <person name="Gautier A."/>
            <person name="Giraud C."/>
            <person name="Giraud T."/>
            <person name="Gonzalez C."/>
            <person name="Grossetete S."/>
            <person name="Guldener U."/>
            <person name="Henrissat B."/>
            <person name="Howlett B.J."/>
            <person name="Kodira C."/>
            <person name="Kretschmer M."/>
            <person name="Lappartient A."/>
            <person name="Leroch M."/>
            <person name="Levis C."/>
            <person name="Mauceli E."/>
            <person name="Neuveglise C."/>
            <person name="Oeser B."/>
            <person name="Pearson M."/>
            <person name="Poulain J."/>
            <person name="Poussereau N."/>
            <person name="Quesneville H."/>
            <person name="Rascle C."/>
            <person name="Schumacher J."/>
            <person name="Segurens B."/>
            <person name="Sexton A."/>
            <person name="Silva E."/>
            <person name="Sirven C."/>
            <person name="Soanes D.M."/>
            <person name="Talbot N.J."/>
            <person name="Templeton M."/>
            <person name="Yandava C."/>
            <person name="Yarden O."/>
            <person name="Zeng Q."/>
            <person name="Rollins J.A."/>
            <person name="Lebrun M.H."/>
            <person name="Dickman M."/>
        </authorList>
    </citation>
    <scope>NUCLEOTIDE SEQUENCE [LARGE SCALE GENOMIC DNA]</scope>
    <source>
        <strain evidence="3">T4</strain>
    </source>
</reference>
<dbReference type="EMBL" id="FQ790343">
    <property type="protein sequence ID" value="CCD52530.1"/>
    <property type="molecule type" value="Genomic_DNA"/>
</dbReference>
<gene>
    <name evidence="2" type="ORF">BofuT4_P078230.1</name>
</gene>
<evidence type="ECO:0000313" key="2">
    <source>
        <dbReference type="EMBL" id="CCD52530.1"/>
    </source>
</evidence>
<dbReference type="HOGENOM" id="CLU_2589482_0_0_1"/>